<keyword evidence="3" id="KW-1185">Reference proteome</keyword>
<evidence type="ECO:0000256" key="1">
    <source>
        <dbReference type="SAM" id="Phobius"/>
    </source>
</evidence>
<organism evidence="2 3">
    <name type="scientific">Thalassotalea algicola</name>
    <dbReference type="NCBI Taxonomy" id="2716224"/>
    <lineage>
        <taxon>Bacteria</taxon>
        <taxon>Pseudomonadati</taxon>
        <taxon>Pseudomonadota</taxon>
        <taxon>Gammaproteobacteria</taxon>
        <taxon>Alteromonadales</taxon>
        <taxon>Colwelliaceae</taxon>
        <taxon>Thalassotalea</taxon>
    </lineage>
</organism>
<sequence>MSSQIRKLMITIVGGFLAFIGVVFILVPGPAFLFLPIGLAVLSLEYPLAKDWLRKSQRWMRTGAVKMDAWVSRLRRRKK</sequence>
<keyword evidence="1" id="KW-1133">Transmembrane helix</keyword>
<feature type="transmembrane region" description="Helical" evidence="1">
    <location>
        <begin position="7"/>
        <end position="26"/>
    </location>
</feature>
<keyword evidence="1" id="KW-0812">Transmembrane</keyword>
<evidence type="ECO:0000313" key="3">
    <source>
        <dbReference type="Proteomes" id="UP000568664"/>
    </source>
</evidence>
<accession>A0A7Y0LC67</accession>
<name>A0A7Y0LC67_9GAMM</name>
<dbReference type="AlphaFoldDB" id="A0A7Y0LC67"/>
<dbReference type="RefSeq" id="WP_169075206.1">
    <property type="nucleotide sequence ID" value="NZ_JABBXH010000003.1"/>
</dbReference>
<keyword evidence="1" id="KW-0472">Membrane</keyword>
<dbReference type="EMBL" id="JABBXH010000003">
    <property type="protein sequence ID" value="NMP31869.1"/>
    <property type="molecule type" value="Genomic_DNA"/>
</dbReference>
<dbReference type="Proteomes" id="UP000568664">
    <property type="component" value="Unassembled WGS sequence"/>
</dbReference>
<evidence type="ECO:0000313" key="2">
    <source>
        <dbReference type="EMBL" id="NMP31869.1"/>
    </source>
</evidence>
<protein>
    <submittedName>
        <fullName evidence="2">Tellurium resistance protein TerC</fullName>
    </submittedName>
</protein>
<dbReference type="Pfam" id="PF09656">
    <property type="entry name" value="PGPGW"/>
    <property type="match status" value="1"/>
</dbReference>
<gene>
    <name evidence="2" type="ORF">HII17_09855</name>
</gene>
<reference evidence="2 3" key="1">
    <citation type="submission" date="2020-04" db="EMBL/GenBank/DDBJ databases">
        <title>Thalassotalea sp. M1531, isolated from the surface of marine red alga.</title>
        <authorList>
            <person name="Pang L."/>
            <person name="Lu D.-C."/>
        </authorList>
    </citation>
    <scope>NUCLEOTIDE SEQUENCE [LARGE SCALE GENOMIC DNA]</scope>
    <source>
        <strain evidence="2 3">M1531</strain>
    </source>
</reference>
<dbReference type="InterPro" id="IPR019099">
    <property type="entry name" value="Uncharacterised_PGPGW_TM"/>
</dbReference>
<proteinExistence type="predicted"/>
<comment type="caution">
    <text evidence="2">The sequence shown here is derived from an EMBL/GenBank/DDBJ whole genome shotgun (WGS) entry which is preliminary data.</text>
</comment>